<sequence length="88" mass="9639">MADLGTLFKQAARRVGRTVGAASSEFSGGRIEGTLPREEDGRARIVCRKHAERRAVQIDSGRPTCFEPEDPDCESCLADIEDGTVETW</sequence>
<evidence type="ECO:0000313" key="2">
    <source>
        <dbReference type="EMBL" id="APE94589.1"/>
    </source>
</evidence>
<dbReference type="Proteomes" id="UP000185608">
    <property type="component" value="Chromosome"/>
</dbReference>
<dbReference type="OrthoDB" id="213643at2157"/>
<dbReference type="AlphaFoldDB" id="A0A1D8S1T3"/>
<dbReference type="EMBL" id="CP016804">
    <property type="protein sequence ID" value="APE94589.1"/>
    <property type="molecule type" value="Genomic_DNA"/>
</dbReference>
<keyword evidence="4" id="KW-1185">Reference proteome</keyword>
<reference evidence="1 3" key="1">
    <citation type="submission" date="2016-06" db="EMBL/GenBank/DDBJ databases">
        <title>Discovery of anaerobic lithoheterotrophic haloarchaeon capable of sulfur respiration by hydrogen and formate.</title>
        <authorList>
            <person name="Sorokin D.Y."/>
            <person name="Kublanov I.V."/>
            <person name="Roman P."/>
            <person name="Sinninghe Damste J.S."/>
            <person name="Golyshin P.N."/>
            <person name="Rojo D."/>
            <person name="Ciordia S."/>
            <person name="Mena Md.C."/>
            <person name="Ferrer M."/>
            <person name="Smedile F."/>
            <person name="Messina E."/>
            <person name="La Cono V."/>
            <person name="Yakimov M.M."/>
        </authorList>
    </citation>
    <scope>NUCLEOTIDE SEQUENCE [LARGE SCALE GENOMIC DNA]</scope>
    <source>
        <strain evidence="1 3">HTSR1</strain>
    </source>
</reference>
<dbReference type="KEGG" id="halh:HTSR_0116"/>
<evidence type="ECO:0000313" key="1">
    <source>
        <dbReference type="EMBL" id="AOW79324.1"/>
    </source>
</evidence>
<dbReference type="Proteomes" id="UP000186165">
    <property type="component" value="Chromosome"/>
</dbReference>
<dbReference type="GeneID" id="30416642"/>
<dbReference type="InterPro" id="IPR055517">
    <property type="entry name" value="DUF7091"/>
</dbReference>
<dbReference type="RefSeq" id="WP_070364103.1">
    <property type="nucleotide sequence ID" value="NZ_CP016070.1"/>
</dbReference>
<dbReference type="KEGG" id="hhsr:HSR6_0115"/>
<organism evidence="1 3">
    <name type="scientific">Halodesulfurarchaeum formicicum</name>
    <dbReference type="NCBI Taxonomy" id="1873524"/>
    <lineage>
        <taxon>Archaea</taxon>
        <taxon>Methanobacteriati</taxon>
        <taxon>Methanobacteriota</taxon>
        <taxon>Stenosarchaea group</taxon>
        <taxon>Halobacteria</taxon>
        <taxon>Halobacteriales</taxon>
        <taxon>Halobacteriaceae</taxon>
        <taxon>Halodesulfurarchaeum</taxon>
    </lineage>
</organism>
<protein>
    <submittedName>
        <fullName evidence="1">Uncharacterized protein</fullName>
    </submittedName>
</protein>
<gene>
    <name evidence="2" type="ORF">HSR6_0115</name>
    <name evidence="1" type="ORF">HTSR_0116</name>
</gene>
<reference evidence="4" key="2">
    <citation type="submission" date="2016-08" db="EMBL/GenBank/DDBJ databases">
        <title>Discovery of first anaerobic lithoheterotrophic haloarchae widely represented in hypersaline habitats.</title>
        <authorList>
            <person name="Sorokin D.Y."/>
            <person name="Kublanov I.V."/>
            <person name="Roman P."/>
            <person name="Sinninghe Damste J.S."/>
            <person name="Golyshin P.N."/>
            <person name="Rojo D."/>
            <person name="Ciordia S."/>
            <person name="Mena Md.C."/>
            <person name="Ferrer M."/>
            <person name="Smedile F."/>
            <person name="Messina E."/>
            <person name="La Cono V."/>
            <person name="Yakimov M.M."/>
        </authorList>
    </citation>
    <scope>NUCLEOTIDE SEQUENCE [LARGE SCALE GENOMIC DNA]</scope>
    <source>
        <strain evidence="4">HSR6</strain>
    </source>
</reference>
<accession>A0A1J1A9L0</accession>
<reference evidence="2" key="3">
    <citation type="journal article" date="2017" name="ISME J.">
        <title>Discovery of anaerobic lithoheterotrophic haloarchaea, ubiquitous in hypersaline habitats.</title>
        <authorList>
            <person name="Sorokin D.Y."/>
            <person name="Messina E."/>
            <person name="Smedile F."/>
            <person name="Roman P."/>
            <person name="Damste J.S.S."/>
            <person name="Ciordia S."/>
            <person name="Mena M.C."/>
            <person name="Ferrer M."/>
            <person name="Golyshin P.N."/>
            <person name="Kublanov I.V."/>
            <person name="Samarov N.I."/>
            <person name="Toshchakov S.V."/>
            <person name="La Cono V."/>
            <person name="Yakimov M.M."/>
        </authorList>
    </citation>
    <scope>NUCLEOTIDE SEQUENCE</scope>
    <source>
        <strain evidence="2">HSR6</strain>
    </source>
</reference>
<dbReference type="STRING" id="1873524.HSR6_0115"/>
<proteinExistence type="predicted"/>
<dbReference type="Pfam" id="PF23367">
    <property type="entry name" value="DUF7091"/>
    <property type="match status" value="1"/>
</dbReference>
<evidence type="ECO:0000313" key="3">
    <source>
        <dbReference type="Proteomes" id="UP000185608"/>
    </source>
</evidence>
<name>A0A1D8S1T3_9EURY</name>
<accession>A0A1D8S1T3</accession>
<evidence type="ECO:0000313" key="4">
    <source>
        <dbReference type="Proteomes" id="UP000186165"/>
    </source>
</evidence>
<dbReference type="EMBL" id="CP016070">
    <property type="protein sequence ID" value="AOW79324.1"/>
    <property type="molecule type" value="Genomic_DNA"/>
</dbReference>